<evidence type="ECO:0000256" key="5">
    <source>
        <dbReference type="ARBA" id="ARBA00022982"/>
    </source>
</evidence>
<dbReference type="EMBL" id="FQVM01000017">
    <property type="protein sequence ID" value="SHE90728.1"/>
    <property type="molecule type" value="Genomic_DNA"/>
</dbReference>
<evidence type="ECO:0000313" key="9">
    <source>
        <dbReference type="EMBL" id="SHE90728.1"/>
    </source>
</evidence>
<evidence type="ECO:0000256" key="3">
    <source>
        <dbReference type="ARBA" id="ARBA00022723"/>
    </source>
</evidence>
<dbReference type="RefSeq" id="WP_072896487.1">
    <property type="nucleotide sequence ID" value="NZ_FQVM01000017.1"/>
</dbReference>
<evidence type="ECO:0000256" key="1">
    <source>
        <dbReference type="ARBA" id="ARBA00022448"/>
    </source>
</evidence>
<dbReference type="InterPro" id="IPR011538">
    <property type="entry name" value="Nuo51_FMN-bd"/>
</dbReference>
<dbReference type="PROSITE" id="PS00198">
    <property type="entry name" value="4FE4S_FER_1"/>
    <property type="match status" value="1"/>
</dbReference>
<dbReference type="PANTHER" id="PTHR43034">
    <property type="entry name" value="ION-TRANSLOCATING OXIDOREDUCTASE COMPLEX SUBUNIT C"/>
    <property type="match status" value="1"/>
</dbReference>
<dbReference type="Pfam" id="PF13534">
    <property type="entry name" value="Fer4_17"/>
    <property type="match status" value="1"/>
</dbReference>
<dbReference type="GO" id="GO:0016020">
    <property type="term" value="C:membrane"/>
    <property type="evidence" value="ECO:0007669"/>
    <property type="project" value="InterPro"/>
</dbReference>
<dbReference type="Pfam" id="PF01512">
    <property type="entry name" value="Complex1_51K"/>
    <property type="match status" value="1"/>
</dbReference>
<keyword evidence="4" id="KW-0677">Repeat</keyword>
<evidence type="ECO:0000256" key="7">
    <source>
        <dbReference type="ARBA" id="ARBA00023014"/>
    </source>
</evidence>
<dbReference type="Proteomes" id="UP000184035">
    <property type="component" value="Unassembled WGS sequence"/>
</dbReference>
<sequence length="447" mass="49742">MLLKELRNLLKKMGIVGAGGAGFPTYGKLSDGVKKIILNGAECEPLFKVDRNILKNKAYEVLKGLEFLLETLEAEEGIIAIKENYKEANEAIDFFIDNFKNLKKVTLKDGYPIGDEVVLIYESTGLLVPQGGIPLEVGVIVINVETALNIYNGVFQNRPVIEKYITIGGEVKNPLILKVPIGISFNDLIKEAGGATIKDFKLLVGGPMTGRLGNINETVTKTVKGIFLLPKDNKAIELREKELSIDIKRTMSICSQCRVCTDLCPRNLLGHSIEPHRIMNSLAFKDENNINVFVNALACSECNLCSVYACHQSLDPKRIISSLKAKLRENGVKLNKNKNLKVNESREYKRVPVSRVLNRLDLINYDKNLDIIEKNIDFKILKIALNQSLGQKPKAKVKPLEKVKKYQVIAASHEKELGVDLHSPIDGTVLEINEKSIVIKKGDVELE</sequence>
<keyword evidence="10" id="KW-1185">Reference proteome</keyword>
<keyword evidence="1" id="KW-0813">Transport</keyword>
<dbReference type="InterPro" id="IPR037225">
    <property type="entry name" value="Nuo51_FMN-bd_sf"/>
</dbReference>
<dbReference type="InterPro" id="IPR019554">
    <property type="entry name" value="Soluble_ligand-bd"/>
</dbReference>
<name>A0A1M4XB07_9CLOT</name>
<dbReference type="PROSITE" id="PS51379">
    <property type="entry name" value="4FE4S_FER_2"/>
    <property type="match status" value="1"/>
</dbReference>
<dbReference type="SUPFAM" id="SSF142019">
    <property type="entry name" value="Nqo1 FMN-binding domain-like"/>
    <property type="match status" value="1"/>
</dbReference>
<keyword evidence="2" id="KW-0004">4Fe-4S</keyword>
<feature type="domain" description="4Fe-4S ferredoxin-type" evidence="8">
    <location>
        <begin position="245"/>
        <end position="274"/>
    </location>
</feature>
<dbReference type="PIRSF" id="PIRSF036408">
    <property type="entry name" value="PduS_prd"/>
    <property type="match status" value="1"/>
</dbReference>
<organism evidence="9 10">
    <name type="scientific">Clostridium fallax</name>
    <dbReference type="NCBI Taxonomy" id="1533"/>
    <lineage>
        <taxon>Bacteria</taxon>
        <taxon>Bacillati</taxon>
        <taxon>Bacillota</taxon>
        <taxon>Clostridia</taxon>
        <taxon>Eubacteriales</taxon>
        <taxon>Clostridiaceae</taxon>
        <taxon>Clostridium</taxon>
    </lineage>
</organism>
<dbReference type="Gene3D" id="3.10.20.600">
    <property type="match status" value="1"/>
</dbReference>
<evidence type="ECO:0000259" key="8">
    <source>
        <dbReference type="PROSITE" id="PS51379"/>
    </source>
</evidence>
<dbReference type="InterPro" id="IPR017054">
    <property type="entry name" value="PduS"/>
</dbReference>
<evidence type="ECO:0000313" key="10">
    <source>
        <dbReference type="Proteomes" id="UP000184035"/>
    </source>
</evidence>
<evidence type="ECO:0000256" key="6">
    <source>
        <dbReference type="ARBA" id="ARBA00023004"/>
    </source>
</evidence>
<evidence type="ECO:0000256" key="4">
    <source>
        <dbReference type="ARBA" id="ARBA00022737"/>
    </source>
</evidence>
<dbReference type="OrthoDB" id="9767754at2"/>
<gene>
    <name evidence="9" type="ORF">SAMN05443638_11715</name>
</gene>
<dbReference type="InterPro" id="IPR010208">
    <property type="entry name" value="Ion_transpt_RnfC/RsxC"/>
</dbReference>
<dbReference type="GO" id="GO:0046872">
    <property type="term" value="F:metal ion binding"/>
    <property type="evidence" value="ECO:0007669"/>
    <property type="project" value="UniProtKB-KW"/>
</dbReference>
<keyword evidence="6" id="KW-0408">Iron</keyword>
<keyword evidence="5" id="KW-0249">Electron transport</keyword>
<keyword evidence="3" id="KW-0479">Metal-binding</keyword>
<protein>
    <submittedName>
        <fullName evidence="9">Na+-translocating ferredoxin:NAD+ oxidoreductase RNF, RnfC subunit</fullName>
    </submittedName>
</protein>
<dbReference type="GO" id="GO:0009055">
    <property type="term" value="F:electron transfer activity"/>
    <property type="evidence" value="ECO:0007669"/>
    <property type="project" value="InterPro"/>
</dbReference>
<reference evidence="9 10" key="1">
    <citation type="submission" date="2016-11" db="EMBL/GenBank/DDBJ databases">
        <authorList>
            <person name="Jaros S."/>
            <person name="Januszkiewicz K."/>
            <person name="Wedrychowicz H."/>
        </authorList>
    </citation>
    <scope>NUCLEOTIDE SEQUENCE [LARGE SCALE GENOMIC DNA]</scope>
    <source>
        <strain evidence="9 10">DSM 2631</strain>
    </source>
</reference>
<accession>A0A1M4XB07</accession>
<dbReference type="AlphaFoldDB" id="A0A1M4XB07"/>
<dbReference type="Pfam" id="PF10531">
    <property type="entry name" value="SLBB"/>
    <property type="match status" value="1"/>
</dbReference>
<dbReference type="InterPro" id="IPR017896">
    <property type="entry name" value="4Fe4S_Fe-S-bd"/>
</dbReference>
<dbReference type="Gene3D" id="3.40.50.11540">
    <property type="entry name" value="NADH-ubiquinone oxidoreductase 51kDa subunit"/>
    <property type="match status" value="1"/>
</dbReference>
<dbReference type="GO" id="GO:0051539">
    <property type="term" value="F:4 iron, 4 sulfur cluster binding"/>
    <property type="evidence" value="ECO:0007669"/>
    <property type="project" value="UniProtKB-KW"/>
</dbReference>
<dbReference type="InterPro" id="IPR026902">
    <property type="entry name" value="RnfC_N"/>
</dbReference>
<dbReference type="STRING" id="1533.SAMN05443638_11715"/>
<dbReference type="InterPro" id="IPR017900">
    <property type="entry name" value="4Fe4S_Fe_S_CS"/>
</dbReference>
<dbReference type="PANTHER" id="PTHR43034:SF2">
    <property type="entry name" value="ION-TRANSLOCATING OXIDOREDUCTASE COMPLEX SUBUNIT C"/>
    <property type="match status" value="1"/>
</dbReference>
<dbReference type="SUPFAM" id="SSF142984">
    <property type="entry name" value="Nqo1 middle domain-like"/>
    <property type="match status" value="1"/>
</dbReference>
<keyword evidence="7" id="KW-0411">Iron-sulfur</keyword>
<dbReference type="Pfam" id="PF13375">
    <property type="entry name" value="RnfC_N"/>
    <property type="match status" value="1"/>
</dbReference>
<proteinExistence type="predicted"/>
<dbReference type="SUPFAM" id="SSF46548">
    <property type="entry name" value="alpha-helical ferredoxin"/>
    <property type="match status" value="1"/>
</dbReference>
<evidence type="ECO:0000256" key="2">
    <source>
        <dbReference type="ARBA" id="ARBA00022485"/>
    </source>
</evidence>